<dbReference type="PANTHER" id="PTHR20992:SF9">
    <property type="entry name" value="AT15442P-RELATED"/>
    <property type="match status" value="1"/>
</dbReference>
<proteinExistence type="predicted"/>
<keyword evidence="1" id="KW-1133">Transmembrane helix</keyword>
<sequence>MRLLQVLVPTSERAQVEDALDDLGAEYLVVDEVRRTEAVVMYVPAPQGAVERVRERLREAGLGDDTYIVVTDAEAVEGVDTGELEGLVEGPKGERGVSHARLRERADDLWPDGGTYIALSFLAALVAVSGLLLDSAIVIVGAMVIAPFAGSTLSASAGAVIGDRDMVVRSARAQIIGLFVGLMGALLVAFAIQQAGFVPESLAISQAQQVGFFLTPSLLALAIAICAGAAGALALATDLPVAIAGVAVAAAIIPAVATSAIGVVWNQPLMAAGSIVLLLMNIVFLNLTAYVALVALGYRSSVVRSAVSGSGLTARTGVYAILVVVFLAVTVVTVGAASTHILFEHDAATAVSATLDDPQYASLELHDISVSYEDNGLFSEPESVTVVLGRTTDDDYALLAQSLQDRVAERTGNDVTVRIQFVDYQSASADGQDVAGSPARGVHAAPA</sequence>
<keyword evidence="1" id="KW-0472">Membrane</keyword>
<reference evidence="2 3" key="1">
    <citation type="journal article" date="2019" name="Int. J. Syst. Evol. Microbiol.">
        <title>The Global Catalogue of Microorganisms (GCM) 10K type strain sequencing project: providing services to taxonomists for standard genome sequencing and annotation.</title>
        <authorList>
            <consortium name="The Broad Institute Genomics Platform"/>
            <consortium name="The Broad Institute Genome Sequencing Center for Infectious Disease"/>
            <person name="Wu L."/>
            <person name="Ma J."/>
        </authorList>
    </citation>
    <scope>NUCLEOTIDE SEQUENCE [LARGE SCALE GENOMIC DNA]</scope>
    <source>
        <strain evidence="2 3">CGMCC 1.12543</strain>
    </source>
</reference>
<feature type="transmembrane region" description="Helical" evidence="1">
    <location>
        <begin position="113"/>
        <end position="133"/>
    </location>
</feature>
<accession>A0ABD5RNT4</accession>
<feature type="transmembrane region" description="Helical" evidence="1">
    <location>
        <begin position="212"/>
        <end position="235"/>
    </location>
</feature>
<keyword evidence="1" id="KW-0812">Transmembrane</keyword>
<dbReference type="Pfam" id="PF04087">
    <property type="entry name" value="DUF389"/>
    <property type="match status" value="1"/>
</dbReference>
<feature type="transmembrane region" description="Helical" evidence="1">
    <location>
        <begin position="242"/>
        <end position="265"/>
    </location>
</feature>
<evidence type="ECO:0000256" key="1">
    <source>
        <dbReference type="SAM" id="Phobius"/>
    </source>
</evidence>
<dbReference type="RefSeq" id="WP_247415396.1">
    <property type="nucleotide sequence ID" value="NZ_JALLGW010000001.1"/>
</dbReference>
<comment type="caution">
    <text evidence="2">The sequence shown here is derived from an EMBL/GenBank/DDBJ whole genome shotgun (WGS) entry which is preliminary data.</text>
</comment>
<dbReference type="Proteomes" id="UP001596099">
    <property type="component" value="Unassembled WGS sequence"/>
</dbReference>
<feature type="transmembrane region" description="Helical" evidence="1">
    <location>
        <begin position="317"/>
        <end position="343"/>
    </location>
</feature>
<name>A0ABD5RNT4_9EURY</name>
<keyword evidence="3" id="KW-1185">Reference proteome</keyword>
<dbReference type="InterPro" id="IPR005240">
    <property type="entry name" value="DUF389"/>
</dbReference>
<organism evidence="2 3">
    <name type="scientific">Halomarina salina</name>
    <dbReference type="NCBI Taxonomy" id="1872699"/>
    <lineage>
        <taxon>Archaea</taxon>
        <taxon>Methanobacteriati</taxon>
        <taxon>Methanobacteriota</taxon>
        <taxon>Stenosarchaea group</taxon>
        <taxon>Halobacteria</taxon>
        <taxon>Halobacteriales</taxon>
        <taxon>Natronomonadaceae</taxon>
        <taxon>Halomarina</taxon>
    </lineage>
</organism>
<dbReference type="EMBL" id="JBHSQH010000001">
    <property type="protein sequence ID" value="MFC5972267.1"/>
    <property type="molecule type" value="Genomic_DNA"/>
</dbReference>
<feature type="transmembrane region" description="Helical" evidence="1">
    <location>
        <begin position="271"/>
        <end position="296"/>
    </location>
</feature>
<evidence type="ECO:0000313" key="2">
    <source>
        <dbReference type="EMBL" id="MFC5972267.1"/>
    </source>
</evidence>
<dbReference type="PANTHER" id="PTHR20992">
    <property type="entry name" value="AT15442P-RELATED"/>
    <property type="match status" value="1"/>
</dbReference>
<feature type="transmembrane region" description="Helical" evidence="1">
    <location>
        <begin position="173"/>
        <end position="192"/>
    </location>
</feature>
<evidence type="ECO:0000313" key="3">
    <source>
        <dbReference type="Proteomes" id="UP001596099"/>
    </source>
</evidence>
<protein>
    <submittedName>
        <fullName evidence="2">DUF389 domain-containing protein</fullName>
    </submittedName>
</protein>
<gene>
    <name evidence="2" type="ORF">ACFPYI_13075</name>
</gene>
<dbReference type="AlphaFoldDB" id="A0ABD5RNT4"/>
<feature type="transmembrane region" description="Helical" evidence="1">
    <location>
        <begin position="139"/>
        <end position="161"/>
    </location>
</feature>